<sequence length="239" mass="26517">MSELGNDLRAGAAILSEPDNGLTPRSEGFVRTLETTSGPIIRGPGKGHHFPEDLQRPLQRPVKAFGRQRPLPFGRTLGLRALITAGNKWWRSKLRGDVVLQLADPNQRYVYINGDVAGQKLQAVWLPFNPEDSSTRKLLLMLLGAYTASGTYDQRVLAFDKTMMEKYLTSPVILVDRNHVPKDATILALRGRDGRPGFVSGVATNTVPGDGDKNRYYPFICFYPAPKYSFAILDPEFGN</sequence>
<reference evidence="1" key="1">
    <citation type="submission" date="2023-03" db="EMBL/GenBank/DDBJ databases">
        <title>Massive genome expansion in bonnet fungi (Mycena s.s.) driven by repeated elements and novel gene families across ecological guilds.</title>
        <authorList>
            <consortium name="Lawrence Berkeley National Laboratory"/>
            <person name="Harder C.B."/>
            <person name="Miyauchi S."/>
            <person name="Viragh M."/>
            <person name="Kuo A."/>
            <person name="Thoen E."/>
            <person name="Andreopoulos B."/>
            <person name="Lu D."/>
            <person name="Skrede I."/>
            <person name="Drula E."/>
            <person name="Henrissat B."/>
            <person name="Morin E."/>
            <person name="Kohler A."/>
            <person name="Barry K."/>
            <person name="LaButti K."/>
            <person name="Morin E."/>
            <person name="Salamov A."/>
            <person name="Lipzen A."/>
            <person name="Mereny Z."/>
            <person name="Hegedus B."/>
            <person name="Baldrian P."/>
            <person name="Stursova M."/>
            <person name="Weitz H."/>
            <person name="Taylor A."/>
            <person name="Grigoriev I.V."/>
            <person name="Nagy L.G."/>
            <person name="Martin F."/>
            <person name="Kauserud H."/>
        </authorList>
    </citation>
    <scope>NUCLEOTIDE SEQUENCE</scope>
    <source>
        <strain evidence="1">9144</strain>
    </source>
</reference>
<gene>
    <name evidence="1" type="ORF">GGX14DRAFT_618003</name>
</gene>
<proteinExistence type="predicted"/>
<name>A0AAD6YJ26_9AGAR</name>
<dbReference type="Proteomes" id="UP001219525">
    <property type="component" value="Unassembled WGS sequence"/>
</dbReference>
<accession>A0AAD6YJ26</accession>
<organism evidence="1 2">
    <name type="scientific">Mycena pura</name>
    <dbReference type="NCBI Taxonomy" id="153505"/>
    <lineage>
        <taxon>Eukaryota</taxon>
        <taxon>Fungi</taxon>
        <taxon>Dikarya</taxon>
        <taxon>Basidiomycota</taxon>
        <taxon>Agaricomycotina</taxon>
        <taxon>Agaricomycetes</taxon>
        <taxon>Agaricomycetidae</taxon>
        <taxon>Agaricales</taxon>
        <taxon>Marasmiineae</taxon>
        <taxon>Mycenaceae</taxon>
        <taxon>Mycena</taxon>
    </lineage>
</organism>
<evidence type="ECO:0000313" key="2">
    <source>
        <dbReference type="Proteomes" id="UP001219525"/>
    </source>
</evidence>
<comment type="caution">
    <text evidence="1">The sequence shown here is derived from an EMBL/GenBank/DDBJ whole genome shotgun (WGS) entry which is preliminary data.</text>
</comment>
<keyword evidence="2" id="KW-1185">Reference proteome</keyword>
<dbReference type="AlphaFoldDB" id="A0AAD6YJ26"/>
<evidence type="ECO:0000313" key="1">
    <source>
        <dbReference type="EMBL" id="KAJ7213998.1"/>
    </source>
</evidence>
<dbReference type="EMBL" id="JARJCW010000020">
    <property type="protein sequence ID" value="KAJ7213998.1"/>
    <property type="molecule type" value="Genomic_DNA"/>
</dbReference>
<protein>
    <submittedName>
        <fullName evidence="1">Uncharacterized protein</fullName>
    </submittedName>
</protein>